<evidence type="ECO:0000256" key="1">
    <source>
        <dbReference type="SAM" id="Phobius"/>
    </source>
</evidence>
<protein>
    <submittedName>
        <fullName evidence="2">Uncharacterized protein</fullName>
    </submittedName>
</protein>
<keyword evidence="1" id="KW-1133">Transmembrane helix</keyword>
<name>A0A653SDF0_9FLAO</name>
<dbReference type="Proteomes" id="UP000430202">
    <property type="component" value="Unassembled WGS sequence"/>
</dbReference>
<proteinExistence type="predicted"/>
<keyword evidence="1" id="KW-0812">Transmembrane</keyword>
<organism evidence="2 3">
    <name type="scientific">Maribacter litoralis</name>
    <dbReference type="NCBI Taxonomy" id="2059726"/>
    <lineage>
        <taxon>Bacteria</taxon>
        <taxon>Pseudomonadati</taxon>
        <taxon>Bacteroidota</taxon>
        <taxon>Flavobacteriia</taxon>
        <taxon>Flavobacteriales</taxon>
        <taxon>Flavobacteriaceae</taxon>
        <taxon>Maribacter</taxon>
    </lineage>
</organism>
<dbReference type="EMBL" id="CABWLR010000003">
    <property type="protein sequence ID" value="VXB64756.1"/>
    <property type="molecule type" value="Genomic_DNA"/>
</dbReference>
<keyword evidence="3" id="KW-1185">Reference proteome</keyword>
<gene>
    <name evidence="2" type="ORF">MARI151_30247</name>
</gene>
<accession>A0A653SDF0</accession>
<reference evidence="2 3" key="1">
    <citation type="submission" date="2019-10" db="EMBL/GenBank/DDBJ databases">
        <authorList>
            <person name="Karimi E."/>
        </authorList>
    </citation>
    <scope>NUCLEOTIDE SEQUENCE [LARGE SCALE GENOMIC DNA]</scope>
    <source>
        <strain evidence="2">Maribacter sp. 151</strain>
    </source>
</reference>
<evidence type="ECO:0000313" key="2">
    <source>
        <dbReference type="EMBL" id="VXB64756.1"/>
    </source>
</evidence>
<keyword evidence="1" id="KW-0472">Membrane</keyword>
<feature type="transmembrane region" description="Helical" evidence="1">
    <location>
        <begin position="6"/>
        <end position="28"/>
    </location>
</feature>
<sequence>MFNFYITSYVLILYIRFCTGFYKIFIVLPRSFINLNHRMMISNILNGRLTSSYQRKRLVSLENCYMQLKPYFKVKRSGQVKKNLIASVQEKSKNTTDQTSFNLIEQNQIMYAKLMTEKLLKG</sequence>
<evidence type="ECO:0000313" key="3">
    <source>
        <dbReference type="Proteomes" id="UP000430202"/>
    </source>
</evidence>
<dbReference type="AlphaFoldDB" id="A0A653SDF0"/>